<name>F3SHE5_STRSA</name>
<proteinExistence type="predicted"/>
<sequence length="42" mass="4851">MKLKEINIDFYNHVEEVKNFVQSDSSPSKDNALKELGKLELV</sequence>
<dbReference type="HOGENOM" id="CLU_3258691_0_0_9"/>
<protein>
    <submittedName>
        <fullName evidence="1">Uncharacterized protein</fullName>
    </submittedName>
</protein>
<dbReference type="EMBL" id="AFDP01000008">
    <property type="protein sequence ID" value="EGG40354.1"/>
    <property type="molecule type" value="Genomic_DNA"/>
</dbReference>
<comment type="caution">
    <text evidence="1">The sequence shown here is derived from an EMBL/GenBank/DDBJ whole genome shotgun (WGS) entry which is preliminary data.</text>
</comment>
<dbReference type="PATRIC" id="fig|888824.3.peg.555"/>
<accession>F3SHE5</accession>
<reference evidence="1 2" key="1">
    <citation type="submission" date="2011-03" db="EMBL/GenBank/DDBJ databases">
        <authorList>
            <person name="Muzny D."/>
            <person name="Qin X."/>
            <person name="Deng J."/>
            <person name="Jiang H."/>
            <person name="Liu Y."/>
            <person name="Qu J."/>
            <person name="Song X.-Z."/>
            <person name="Zhang L."/>
            <person name="Thornton R."/>
            <person name="Coyle M."/>
            <person name="Francisco L."/>
            <person name="Jackson L."/>
            <person name="Javaid M."/>
            <person name="Korchina V."/>
            <person name="Kovar C."/>
            <person name="Mata R."/>
            <person name="Mathew T."/>
            <person name="Ngo R."/>
            <person name="Nguyen L."/>
            <person name="Nguyen N."/>
            <person name="Okwuonu G."/>
            <person name="Ongeri F."/>
            <person name="Pham C."/>
            <person name="Simmons D."/>
            <person name="Wilczek-Boney K."/>
            <person name="Hale W."/>
            <person name="Jakkamsetti A."/>
            <person name="Pham P."/>
            <person name="Ruth R."/>
            <person name="San Lucas F."/>
            <person name="Warren J."/>
            <person name="Zhang J."/>
            <person name="Zhao Z."/>
            <person name="Zhou C."/>
            <person name="Zhu D."/>
            <person name="Lee S."/>
            <person name="Bess C."/>
            <person name="Blankenburg K."/>
            <person name="Forbes L."/>
            <person name="Fu Q."/>
            <person name="Gubbala S."/>
            <person name="Hirani K."/>
            <person name="Jayaseelan J.C."/>
            <person name="Lara F."/>
            <person name="Munidasa M."/>
            <person name="Palculict T."/>
            <person name="Patil S."/>
            <person name="Pu L.-L."/>
            <person name="Saada N."/>
            <person name="Tang L."/>
            <person name="Weissenberger G."/>
            <person name="Zhu Y."/>
            <person name="Hemphill L."/>
            <person name="Shang Y."/>
            <person name="Youmans B."/>
            <person name="Ayvaz T."/>
            <person name="Ross M."/>
            <person name="Santibanez J."/>
            <person name="Aqrawi P."/>
            <person name="Gross S."/>
            <person name="Joshi V."/>
            <person name="Fowler G."/>
            <person name="Nazareth L."/>
            <person name="Reid J."/>
            <person name="Worley K."/>
            <person name="Petrosino J."/>
            <person name="Highlander S."/>
            <person name="Gibbs R."/>
        </authorList>
    </citation>
    <scope>NUCLEOTIDE SEQUENCE [LARGE SCALE GENOMIC DNA]</scope>
    <source>
        <strain evidence="1 2">SK1087</strain>
    </source>
</reference>
<gene>
    <name evidence="1" type="ORF">HMPREF9397_0567</name>
</gene>
<evidence type="ECO:0000313" key="1">
    <source>
        <dbReference type="EMBL" id="EGG40354.1"/>
    </source>
</evidence>
<dbReference type="AlphaFoldDB" id="F3SHE5"/>
<dbReference type="Proteomes" id="UP000003378">
    <property type="component" value="Unassembled WGS sequence"/>
</dbReference>
<organism evidence="1 2">
    <name type="scientific">Streptococcus sanguinis SK1087</name>
    <dbReference type="NCBI Taxonomy" id="888824"/>
    <lineage>
        <taxon>Bacteria</taxon>
        <taxon>Bacillati</taxon>
        <taxon>Bacillota</taxon>
        <taxon>Bacilli</taxon>
        <taxon>Lactobacillales</taxon>
        <taxon>Streptococcaceae</taxon>
        <taxon>Streptococcus</taxon>
    </lineage>
</organism>
<evidence type="ECO:0000313" key="2">
    <source>
        <dbReference type="Proteomes" id="UP000003378"/>
    </source>
</evidence>